<accession>A0A1U9K7C1</accession>
<evidence type="ECO:0000256" key="5">
    <source>
        <dbReference type="ARBA" id="ARBA00022989"/>
    </source>
</evidence>
<dbReference type="CDD" id="cd06261">
    <property type="entry name" value="TM_PBP2"/>
    <property type="match status" value="1"/>
</dbReference>
<keyword evidence="3" id="KW-1003">Cell membrane</keyword>
<dbReference type="SUPFAM" id="SSF161098">
    <property type="entry name" value="MetI-like"/>
    <property type="match status" value="1"/>
</dbReference>
<reference evidence="9 10" key="1">
    <citation type="journal article" date="2015" name="Int. J. Syst. Evol. Microbiol.">
        <title>Novibacillus thermophilus gen. nov., sp. nov., a Gram-staining-negative and moderately thermophilic member of the family Thermoactinomycetaceae.</title>
        <authorList>
            <person name="Yang G."/>
            <person name="Chen J."/>
            <person name="Zhou S."/>
        </authorList>
    </citation>
    <scope>NUCLEOTIDE SEQUENCE [LARGE SCALE GENOMIC DNA]</scope>
    <source>
        <strain evidence="9 10">SG-1</strain>
    </source>
</reference>
<evidence type="ECO:0000256" key="6">
    <source>
        <dbReference type="ARBA" id="ARBA00023136"/>
    </source>
</evidence>
<keyword evidence="10" id="KW-1185">Reference proteome</keyword>
<protein>
    <submittedName>
        <fullName evidence="9">Sugar ABC transporter permease</fullName>
    </submittedName>
</protein>
<keyword evidence="6 7" id="KW-0472">Membrane</keyword>
<name>A0A1U9K7C1_9BACL</name>
<comment type="subcellular location">
    <subcellularLocation>
        <location evidence="1 7">Cell membrane</location>
        <topology evidence="1 7">Multi-pass membrane protein</topology>
    </subcellularLocation>
</comment>
<feature type="transmembrane region" description="Helical" evidence="7">
    <location>
        <begin position="245"/>
        <end position="266"/>
    </location>
</feature>
<dbReference type="GO" id="GO:0005886">
    <property type="term" value="C:plasma membrane"/>
    <property type="evidence" value="ECO:0007669"/>
    <property type="project" value="UniProtKB-SubCell"/>
</dbReference>
<dbReference type="KEGG" id="ntr:B0W44_08965"/>
<evidence type="ECO:0000256" key="2">
    <source>
        <dbReference type="ARBA" id="ARBA00022448"/>
    </source>
</evidence>
<sequence length="280" mass="31859">MITRGEETVYRSTASNLLTYTLLSIGAVVMVFPFIWMFSTSLKSPMDVYTLNLIPEHPTLENYKTIMEESAFLRWFLNSIVIAVLTTVSVTFFDTLVGYIIAKFRFVGRSIIFIAILSTLMVPTEMLIIPWYMMSTELGWTDTYWGILFPGLMTGFGVFLMKQFMETIPDDLLNAARIDGMNEYMIFFKIAVPQVWSALSALAIFTFLSNWNAFLWPLIVIESPELRTLPVGLSFFASSEVKSQWHLIMTGATVTVVPLLVVFFILQRHIIKGITLTGMK</sequence>
<proteinExistence type="inferred from homology"/>
<gene>
    <name evidence="9" type="ORF">B0W44_08965</name>
</gene>
<evidence type="ECO:0000256" key="1">
    <source>
        <dbReference type="ARBA" id="ARBA00004651"/>
    </source>
</evidence>
<keyword evidence="4 7" id="KW-0812">Transmembrane</keyword>
<feature type="transmembrane region" description="Helical" evidence="7">
    <location>
        <begin position="111"/>
        <end position="132"/>
    </location>
</feature>
<dbReference type="GO" id="GO:0055085">
    <property type="term" value="P:transmembrane transport"/>
    <property type="evidence" value="ECO:0007669"/>
    <property type="project" value="InterPro"/>
</dbReference>
<evidence type="ECO:0000259" key="8">
    <source>
        <dbReference type="PROSITE" id="PS50928"/>
    </source>
</evidence>
<dbReference type="STRING" id="1471761.B0W44_08965"/>
<dbReference type="InterPro" id="IPR000515">
    <property type="entry name" value="MetI-like"/>
</dbReference>
<feature type="transmembrane region" description="Helical" evidence="7">
    <location>
        <begin position="75"/>
        <end position="99"/>
    </location>
</feature>
<keyword evidence="5 7" id="KW-1133">Transmembrane helix</keyword>
<keyword evidence="2 7" id="KW-0813">Transport</keyword>
<feature type="transmembrane region" description="Helical" evidence="7">
    <location>
        <begin position="20"/>
        <end position="39"/>
    </location>
</feature>
<dbReference type="PANTHER" id="PTHR43744:SF12">
    <property type="entry name" value="ABC TRANSPORTER PERMEASE PROTEIN MG189-RELATED"/>
    <property type="match status" value="1"/>
</dbReference>
<feature type="transmembrane region" description="Helical" evidence="7">
    <location>
        <begin position="144"/>
        <end position="165"/>
    </location>
</feature>
<feature type="domain" description="ABC transmembrane type-1" evidence="8">
    <location>
        <begin position="76"/>
        <end position="266"/>
    </location>
</feature>
<evidence type="ECO:0000256" key="3">
    <source>
        <dbReference type="ARBA" id="ARBA00022475"/>
    </source>
</evidence>
<feature type="transmembrane region" description="Helical" evidence="7">
    <location>
        <begin position="186"/>
        <end position="208"/>
    </location>
</feature>
<evidence type="ECO:0000313" key="9">
    <source>
        <dbReference type="EMBL" id="AQS55903.1"/>
    </source>
</evidence>
<evidence type="ECO:0000256" key="7">
    <source>
        <dbReference type="RuleBase" id="RU363032"/>
    </source>
</evidence>
<dbReference type="Gene3D" id="1.10.3720.10">
    <property type="entry name" value="MetI-like"/>
    <property type="match status" value="1"/>
</dbReference>
<evidence type="ECO:0000256" key="4">
    <source>
        <dbReference type="ARBA" id="ARBA00022692"/>
    </source>
</evidence>
<dbReference type="PANTHER" id="PTHR43744">
    <property type="entry name" value="ABC TRANSPORTER PERMEASE PROTEIN MG189-RELATED-RELATED"/>
    <property type="match status" value="1"/>
</dbReference>
<comment type="similarity">
    <text evidence="7">Belongs to the binding-protein-dependent transport system permease family.</text>
</comment>
<dbReference type="InterPro" id="IPR035906">
    <property type="entry name" value="MetI-like_sf"/>
</dbReference>
<organism evidence="9 10">
    <name type="scientific">Novibacillus thermophilus</name>
    <dbReference type="NCBI Taxonomy" id="1471761"/>
    <lineage>
        <taxon>Bacteria</taxon>
        <taxon>Bacillati</taxon>
        <taxon>Bacillota</taxon>
        <taxon>Bacilli</taxon>
        <taxon>Bacillales</taxon>
        <taxon>Thermoactinomycetaceae</taxon>
        <taxon>Novibacillus</taxon>
    </lineage>
</organism>
<dbReference type="AlphaFoldDB" id="A0A1U9K7C1"/>
<dbReference type="Pfam" id="PF00528">
    <property type="entry name" value="BPD_transp_1"/>
    <property type="match status" value="1"/>
</dbReference>
<dbReference type="EMBL" id="CP019699">
    <property type="protein sequence ID" value="AQS55903.1"/>
    <property type="molecule type" value="Genomic_DNA"/>
</dbReference>
<dbReference type="Proteomes" id="UP000188603">
    <property type="component" value="Chromosome"/>
</dbReference>
<evidence type="ECO:0000313" key="10">
    <source>
        <dbReference type="Proteomes" id="UP000188603"/>
    </source>
</evidence>
<dbReference type="PROSITE" id="PS50928">
    <property type="entry name" value="ABC_TM1"/>
    <property type="match status" value="1"/>
</dbReference>